<evidence type="ECO:0000256" key="1">
    <source>
        <dbReference type="ARBA" id="ARBA00009249"/>
    </source>
</evidence>
<name>A0A2G9UNW0_TELCI</name>
<sequence>MALLARSAVRLITHVERVALPMRAFSITPSIFAERKYTKKHEWVSVEGDLGTVGITDFAAEQLGDIVFVELPEKDAKIVKGESTGAVESVKAASDIYAPVSGTVTEKNEVLEQEPGKINKSPFDDGWLYKLKLSNKSELSDLLSEKEYQEFKKEDEGHE</sequence>
<dbReference type="Proteomes" id="UP000230423">
    <property type="component" value="Unassembled WGS sequence"/>
</dbReference>
<protein>
    <recommendedName>
        <fullName evidence="4">Glycine cleavage system H protein</fullName>
    </recommendedName>
</protein>
<dbReference type="EMBL" id="KZ345818">
    <property type="protein sequence ID" value="PIO71897.1"/>
    <property type="molecule type" value="Genomic_DNA"/>
</dbReference>
<reference evidence="6 7" key="1">
    <citation type="submission" date="2015-09" db="EMBL/GenBank/DDBJ databases">
        <title>Draft genome of the parasitic nematode Teladorsagia circumcincta isolate WARC Sus (inbred).</title>
        <authorList>
            <person name="Mitreva M."/>
        </authorList>
    </citation>
    <scope>NUCLEOTIDE SEQUENCE [LARGE SCALE GENOMIC DNA]</scope>
    <source>
        <strain evidence="6 7">S</strain>
    </source>
</reference>
<dbReference type="InterPro" id="IPR000089">
    <property type="entry name" value="Biotin_lipoyl"/>
</dbReference>
<comment type="cofactor">
    <cofactor evidence="4">
        <name>(R)-lipoate</name>
        <dbReference type="ChEBI" id="CHEBI:83088"/>
    </cofactor>
    <text evidence="4">Binds 1 lipoyl cofactor covalently.</text>
</comment>
<dbReference type="PANTHER" id="PTHR11715">
    <property type="entry name" value="GLYCINE CLEAVAGE SYSTEM H PROTEIN"/>
    <property type="match status" value="1"/>
</dbReference>
<gene>
    <name evidence="6" type="ORF">TELCIR_06186</name>
</gene>
<dbReference type="HAMAP" id="MF_00272">
    <property type="entry name" value="GcvH"/>
    <property type="match status" value="1"/>
</dbReference>
<proteinExistence type="inferred from homology"/>
<keyword evidence="2 3" id="KW-0450">Lipoyl</keyword>
<comment type="subunit">
    <text evidence="4">The glycine cleavage system is composed of four proteins: P, T, L and H.</text>
</comment>
<dbReference type="NCBIfam" id="NF002270">
    <property type="entry name" value="PRK01202.1"/>
    <property type="match status" value="1"/>
</dbReference>
<dbReference type="GO" id="GO:0019464">
    <property type="term" value="P:glycine decarboxylation via glycine cleavage system"/>
    <property type="evidence" value="ECO:0007669"/>
    <property type="project" value="UniProtKB-UniRule"/>
</dbReference>
<comment type="function">
    <text evidence="4">The H protein shuttles the methylamine group of glycine from the P protein to the T protein.</text>
</comment>
<dbReference type="GO" id="GO:0009249">
    <property type="term" value="P:protein lipoylation"/>
    <property type="evidence" value="ECO:0007669"/>
    <property type="project" value="TreeGrafter"/>
</dbReference>
<keyword evidence="4" id="KW-0496">Mitochondrion</keyword>
<evidence type="ECO:0000313" key="6">
    <source>
        <dbReference type="EMBL" id="PIO71897.1"/>
    </source>
</evidence>
<evidence type="ECO:0000256" key="4">
    <source>
        <dbReference type="RuleBase" id="RU364055"/>
    </source>
</evidence>
<dbReference type="NCBIfam" id="TIGR00527">
    <property type="entry name" value="gcvH"/>
    <property type="match status" value="1"/>
</dbReference>
<feature type="modified residue" description="N6-lipoyllysine" evidence="3">
    <location>
        <position position="91"/>
    </location>
</feature>
<evidence type="ECO:0000313" key="7">
    <source>
        <dbReference type="Proteomes" id="UP000230423"/>
    </source>
</evidence>
<evidence type="ECO:0000259" key="5">
    <source>
        <dbReference type="PROSITE" id="PS50968"/>
    </source>
</evidence>
<dbReference type="CDD" id="cd06848">
    <property type="entry name" value="GCS_H"/>
    <property type="match status" value="1"/>
</dbReference>
<dbReference type="InterPro" id="IPR033753">
    <property type="entry name" value="GCV_H/Fam206"/>
</dbReference>
<dbReference type="OrthoDB" id="10264154at2759"/>
<comment type="similarity">
    <text evidence="1 4">Belongs to the GcvH family.</text>
</comment>
<dbReference type="Pfam" id="PF01597">
    <property type="entry name" value="GCV_H"/>
    <property type="match status" value="1"/>
</dbReference>
<dbReference type="GO" id="GO:0005739">
    <property type="term" value="C:mitochondrion"/>
    <property type="evidence" value="ECO:0007669"/>
    <property type="project" value="UniProtKB-SubCell"/>
</dbReference>
<dbReference type="PANTHER" id="PTHR11715:SF3">
    <property type="entry name" value="GLYCINE CLEAVAGE SYSTEM H PROTEIN-RELATED"/>
    <property type="match status" value="1"/>
</dbReference>
<keyword evidence="4" id="KW-0809">Transit peptide</keyword>
<dbReference type="GO" id="GO:0005960">
    <property type="term" value="C:glycine cleavage complex"/>
    <property type="evidence" value="ECO:0007669"/>
    <property type="project" value="UniProtKB-UniRule"/>
</dbReference>
<evidence type="ECO:0000256" key="3">
    <source>
        <dbReference type="PIRSR" id="PIRSR617453-50"/>
    </source>
</evidence>
<comment type="subcellular location">
    <subcellularLocation>
        <location evidence="4">Mitochondrion</location>
    </subcellularLocation>
</comment>
<dbReference type="AlphaFoldDB" id="A0A2G9UNW0"/>
<dbReference type="Gene3D" id="2.40.50.100">
    <property type="match status" value="1"/>
</dbReference>
<dbReference type="SUPFAM" id="SSF51230">
    <property type="entry name" value="Single hybrid motif"/>
    <property type="match status" value="1"/>
</dbReference>
<dbReference type="InterPro" id="IPR017453">
    <property type="entry name" value="GCV_H_sub"/>
</dbReference>
<evidence type="ECO:0000256" key="2">
    <source>
        <dbReference type="ARBA" id="ARBA00022823"/>
    </source>
</evidence>
<keyword evidence="7" id="KW-1185">Reference proteome</keyword>
<organism evidence="6 7">
    <name type="scientific">Teladorsagia circumcincta</name>
    <name type="common">Brown stomach worm</name>
    <name type="synonym">Ostertagia circumcincta</name>
    <dbReference type="NCBI Taxonomy" id="45464"/>
    <lineage>
        <taxon>Eukaryota</taxon>
        <taxon>Metazoa</taxon>
        <taxon>Ecdysozoa</taxon>
        <taxon>Nematoda</taxon>
        <taxon>Chromadorea</taxon>
        <taxon>Rhabditida</taxon>
        <taxon>Rhabditina</taxon>
        <taxon>Rhabditomorpha</taxon>
        <taxon>Strongyloidea</taxon>
        <taxon>Trichostrongylidae</taxon>
        <taxon>Teladorsagia</taxon>
    </lineage>
</organism>
<feature type="domain" description="Lipoyl-binding" evidence="5">
    <location>
        <begin position="50"/>
        <end position="132"/>
    </location>
</feature>
<dbReference type="PROSITE" id="PS50968">
    <property type="entry name" value="BIOTINYL_LIPOYL"/>
    <property type="match status" value="1"/>
</dbReference>
<accession>A0A2G9UNW0</accession>
<dbReference type="InterPro" id="IPR011053">
    <property type="entry name" value="Single_hybrid_motif"/>
</dbReference>
<dbReference type="InterPro" id="IPR002930">
    <property type="entry name" value="GCV_H"/>
</dbReference>